<dbReference type="PRINTS" id="PR00039">
    <property type="entry name" value="HTHLYSR"/>
</dbReference>
<organism evidence="6 7">
    <name type="scientific">Paralcaligenes ureilyticus</name>
    <dbReference type="NCBI Taxonomy" id="627131"/>
    <lineage>
        <taxon>Bacteria</taxon>
        <taxon>Pseudomonadati</taxon>
        <taxon>Pseudomonadota</taxon>
        <taxon>Betaproteobacteria</taxon>
        <taxon>Burkholderiales</taxon>
        <taxon>Alcaligenaceae</taxon>
        <taxon>Paralcaligenes</taxon>
    </lineage>
</organism>
<evidence type="ECO:0000256" key="4">
    <source>
        <dbReference type="ARBA" id="ARBA00023163"/>
    </source>
</evidence>
<name>A0A4R3M9V4_9BURK</name>
<dbReference type="Proteomes" id="UP000295525">
    <property type="component" value="Unassembled WGS sequence"/>
</dbReference>
<dbReference type="GO" id="GO:0043565">
    <property type="term" value="F:sequence-specific DNA binding"/>
    <property type="evidence" value="ECO:0007669"/>
    <property type="project" value="TreeGrafter"/>
</dbReference>
<dbReference type="SUPFAM" id="SSF53850">
    <property type="entry name" value="Periplasmic binding protein-like II"/>
    <property type="match status" value="1"/>
</dbReference>
<proteinExistence type="inferred from homology"/>
<dbReference type="PANTHER" id="PTHR30427">
    <property type="entry name" value="TRANSCRIPTIONAL ACTIVATOR PROTEIN LYSR"/>
    <property type="match status" value="1"/>
</dbReference>
<keyword evidence="7" id="KW-1185">Reference proteome</keyword>
<evidence type="ECO:0000256" key="1">
    <source>
        <dbReference type="ARBA" id="ARBA00009437"/>
    </source>
</evidence>
<reference evidence="6 7" key="1">
    <citation type="submission" date="2019-03" db="EMBL/GenBank/DDBJ databases">
        <title>Genomic Encyclopedia of Type Strains, Phase IV (KMG-IV): sequencing the most valuable type-strain genomes for metagenomic binning, comparative biology and taxonomic classification.</title>
        <authorList>
            <person name="Goeker M."/>
        </authorList>
    </citation>
    <scope>NUCLEOTIDE SEQUENCE [LARGE SCALE GENOMIC DNA]</scope>
    <source>
        <strain evidence="6 7">DSM 24591</strain>
    </source>
</reference>
<feature type="domain" description="HTH lysR-type" evidence="5">
    <location>
        <begin position="2"/>
        <end position="59"/>
    </location>
</feature>
<sequence length="312" mass="35627">MWQIRQIEAFQAVMLNGSITRAATTLHVSQPAISKLIAELERKCGFKLFQRQGNRLTVTAEGQLLYNEVQRMMVSSENIQLKVREIREQRFGTLNIAAFPALSTRLLPGIITRFVSERPNVRPLLTSSSSRFLNEWVAAQRSDLGIGLLAKGRPDIRLVKMMQVEGVCALPPGHFLQAKEIITPSDFDEQPFIALTTEDRTQFLVEEFFRGRERNRTIVAEAQMSEAACQFVVERAGISIVDPFSAMGFSPDELITKKIDPPVLFDMWLIFPTFQPISLMTRSFTAFFNTEIQRELTKRQMIFIPYDYDIPD</sequence>
<dbReference type="FunFam" id="1.10.10.10:FF:000001">
    <property type="entry name" value="LysR family transcriptional regulator"/>
    <property type="match status" value="1"/>
</dbReference>
<accession>A0A4R3M9V4</accession>
<keyword evidence="2" id="KW-0805">Transcription regulation</keyword>
<dbReference type="PROSITE" id="PS50931">
    <property type="entry name" value="HTH_LYSR"/>
    <property type="match status" value="1"/>
</dbReference>
<dbReference type="Pfam" id="PF03466">
    <property type="entry name" value="LysR_substrate"/>
    <property type="match status" value="1"/>
</dbReference>
<dbReference type="GO" id="GO:0010628">
    <property type="term" value="P:positive regulation of gene expression"/>
    <property type="evidence" value="ECO:0007669"/>
    <property type="project" value="TreeGrafter"/>
</dbReference>
<gene>
    <name evidence="6" type="ORF">EDC26_102186</name>
</gene>
<evidence type="ECO:0000313" key="6">
    <source>
        <dbReference type="EMBL" id="TCT10230.1"/>
    </source>
</evidence>
<dbReference type="Gene3D" id="3.40.190.290">
    <property type="match status" value="1"/>
</dbReference>
<keyword evidence="4" id="KW-0804">Transcription</keyword>
<protein>
    <submittedName>
        <fullName evidence="6">LysR family transcriptional regulator</fullName>
    </submittedName>
</protein>
<dbReference type="GO" id="GO:0003700">
    <property type="term" value="F:DNA-binding transcription factor activity"/>
    <property type="evidence" value="ECO:0007669"/>
    <property type="project" value="InterPro"/>
</dbReference>
<dbReference type="InterPro" id="IPR036390">
    <property type="entry name" value="WH_DNA-bd_sf"/>
</dbReference>
<dbReference type="InterPro" id="IPR005119">
    <property type="entry name" value="LysR_subst-bd"/>
</dbReference>
<evidence type="ECO:0000259" key="5">
    <source>
        <dbReference type="PROSITE" id="PS50931"/>
    </source>
</evidence>
<dbReference type="Gene3D" id="1.10.10.10">
    <property type="entry name" value="Winged helix-like DNA-binding domain superfamily/Winged helix DNA-binding domain"/>
    <property type="match status" value="1"/>
</dbReference>
<dbReference type="EMBL" id="SMAJ01000002">
    <property type="protein sequence ID" value="TCT10230.1"/>
    <property type="molecule type" value="Genomic_DNA"/>
</dbReference>
<evidence type="ECO:0000256" key="3">
    <source>
        <dbReference type="ARBA" id="ARBA00023125"/>
    </source>
</evidence>
<comment type="caution">
    <text evidence="6">The sequence shown here is derived from an EMBL/GenBank/DDBJ whole genome shotgun (WGS) entry which is preliminary data.</text>
</comment>
<dbReference type="PANTHER" id="PTHR30427:SF1">
    <property type="entry name" value="TRANSCRIPTIONAL ACTIVATOR PROTEIN LYSR"/>
    <property type="match status" value="1"/>
</dbReference>
<dbReference type="InterPro" id="IPR036388">
    <property type="entry name" value="WH-like_DNA-bd_sf"/>
</dbReference>
<evidence type="ECO:0000313" key="7">
    <source>
        <dbReference type="Proteomes" id="UP000295525"/>
    </source>
</evidence>
<dbReference type="AlphaFoldDB" id="A0A4R3M9V4"/>
<evidence type="ECO:0000256" key="2">
    <source>
        <dbReference type="ARBA" id="ARBA00023015"/>
    </source>
</evidence>
<comment type="similarity">
    <text evidence="1">Belongs to the LysR transcriptional regulatory family.</text>
</comment>
<dbReference type="SUPFAM" id="SSF46785">
    <property type="entry name" value="Winged helix' DNA-binding domain"/>
    <property type="match status" value="1"/>
</dbReference>
<dbReference type="InterPro" id="IPR000847">
    <property type="entry name" value="LysR_HTH_N"/>
</dbReference>
<dbReference type="Pfam" id="PF00126">
    <property type="entry name" value="HTH_1"/>
    <property type="match status" value="1"/>
</dbReference>
<keyword evidence="3" id="KW-0238">DNA-binding</keyword>